<evidence type="ECO:0000256" key="2">
    <source>
        <dbReference type="SAM" id="MobiDB-lite"/>
    </source>
</evidence>
<evidence type="ECO:0000313" key="4">
    <source>
        <dbReference type="EMBL" id="MCS3865252.1"/>
    </source>
</evidence>
<dbReference type="InterPro" id="IPR050218">
    <property type="entry name" value="LptD"/>
</dbReference>
<evidence type="ECO:0000313" key="5">
    <source>
        <dbReference type="Proteomes" id="UP001155034"/>
    </source>
</evidence>
<feature type="compositionally biased region" description="Low complexity" evidence="2">
    <location>
        <begin position="695"/>
        <end position="709"/>
    </location>
</feature>
<dbReference type="Gene3D" id="2.60.450.10">
    <property type="entry name" value="Lipopolysaccharide (LPS) transport protein A like domain"/>
    <property type="match status" value="2"/>
</dbReference>
<keyword evidence="1" id="KW-0998">Cell outer membrane</keyword>
<reference evidence="4" key="1">
    <citation type="submission" date="2022-08" db="EMBL/GenBank/DDBJ databases">
        <title>Genomic Encyclopedia of Type Strains, Phase V (KMG-V): Genome sequencing to study the core and pangenomes of soil and plant-associated prokaryotes.</title>
        <authorList>
            <person name="Whitman W."/>
        </authorList>
    </citation>
    <scope>NUCLEOTIDE SEQUENCE</scope>
    <source>
        <strain evidence="4">SP2016B</strain>
    </source>
</reference>
<dbReference type="PANTHER" id="PTHR30189:SF1">
    <property type="entry name" value="LPS-ASSEMBLY PROTEIN LPTD"/>
    <property type="match status" value="1"/>
</dbReference>
<dbReference type="RefSeq" id="WP_259083556.1">
    <property type="nucleotide sequence ID" value="NZ_JANTYZ010000004.1"/>
</dbReference>
<dbReference type="GO" id="GO:0009279">
    <property type="term" value="C:cell outer membrane"/>
    <property type="evidence" value="ECO:0007669"/>
    <property type="project" value="TreeGrafter"/>
</dbReference>
<keyword evidence="1" id="KW-0472">Membrane</keyword>
<comment type="caution">
    <text evidence="4">The sequence shown here is derived from an EMBL/GenBank/DDBJ whole genome shotgun (WGS) entry which is preliminary data.</text>
</comment>
<feature type="domain" description="Organic solvent tolerance-like N-terminal" evidence="3">
    <location>
        <begin position="91"/>
        <end position="230"/>
    </location>
</feature>
<feature type="compositionally biased region" description="Low complexity" evidence="2">
    <location>
        <begin position="423"/>
        <end position="444"/>
    </location>
</feature>
<organism evidence="4 5">
    <name type="scientific">Salinibacter ruber</name>
    <dbReference type="NCBI Taxonomy" id="146919"/>
    <lineage>
        <taxon>Bacteria</taxon>
        <taxon>Pseudomonadati</taxon>
        <taxon>Rhodothermota</taxon>
        <taxon>Rhodothermia</taxon>
        <taxon>Rhodothermales</taxon>
        <taxon>Salinibacteraceae</taxon>
        <taxon>Salinibacter</taxon>
    </lineage>
</organism>
<feature type="compositionally biased region" description="Pro residues" evidence="2">
    <location>
        <begin position="662"/>
        <end position="671"/>
    </location>
</feature>
<dbReference type="GO" id="GO:1990351">
    <property type="term" value="C:transporter complex"/>
    <property type="evidence" value="ECO:0007669"/>
    <property type="project" value="TreeGrafter"/>
</dbReference>
<sequence>MTDPFDHRMWHLLGRALLVATVGIAWMGGGTEAWAQAEDDTSRAAPTGAEPAGLDSLPTGETVPPPTPVQPASDTSDPPRAFVNADSLIRREKRVQDLYGDVFVRQDSTRLRSDYARRYLSRSELLFTDNVVIYERGDTLRADTVRYDRATEVGYARGNVRLTNGEVNVRADSARYFASEKRSVFPDSVVLVDGDRVLRAQRGTYWSDEGRAEFGGRVRLTEPGTTLLSDSLTYYRDRDRSVAYGNVFIDRRGDDGADADTTARTYLFGNRADNREARRYSRVEGDALLVRVRMDSTGAPSDTLVVAARRLEAFRTDMRRRLVAVDSVRIWQPDLSATADSAVYDRVVATTPDSVAGRRPPIDTTHPPPDSVAPQAGSDSLRAAAPTAPPPVPSRKQATAPPDSTGGRDRPVPDTSARSAAVGPSGRSSPTARRGARGAPAPASRRWDTPTARADSALPIEETRLFRSPTTWFDDSQVWGDSIRVRARNRRPDTVFVRGAGFAAQRDSVLDRIQQLKAETITAFFEEGTLHRIRARPNARAIRFLAAENDSLNGAARTSGDRIELRFVNGSVRRVSVIGGTQTTYYRNSENIPDPFQLEGFQWTPARRPIRGELLRDARVRRRLGQGPARRDRPVAGPVPPSGAEGTWAFGADSTAQTGTEPPYPADPMPVYPRQGMVPERSSSDSTDRGPAVPPDSLRSPPPSDTLSTMSSPDS</sequence>
<dbReference type="Proteomes" id="UP001155034">
    <property type="component" value="Unassembled WGS sequence"/>
</dbReference>
<evidence type="ECO:0000259" key="3">
    <source>
        <dbReference type="Pfam" id="PF13100"/>
    </source>
</evidence>
<feature type="region of interest" description="Disordered" evidence="2">
    <location>
        <begin position="619"/>
        <end position="715"/>
    </location>
</feature>
<dbReference type="PANTHER" id="PTHR30189">
    <property type="entry name" value="LPS-ASSEMBLY PROTEIN"/>
    <property type="match status" value="1"/>
</dbReference>
<gene>
    <name evidence="4" type="ORF">GGP82_001806</name>
</gene>
<feature type="region of interest" description="Disordered" evidence="2">
    <location>
        <begin position="35"/>
        <end position="80"/>
    </location>
</feature>
<dbReference type="Pfam" id="PF13100">
    <property type="entry name" value="OstA_2"/>
    <property type="match status" value="1"/>
</dbReference>
<protein>
    <submittedName>
        <fullName evidence="4">Lipopolysaccharide export system protein LptA</fullName>
    </submittedName>
</protein>
<name>A0A9X2R6N1_9BACT</name>
<feature type="region of interest" description="Disordered" evidence="2">
    <location>
        <begin position="352"/>
        <end position="455"/>
    </location>
</feature>
<accession>A0A9X2R6N1</accession>
<proteinExistence type="predicted"/>
<dbReference type="InterPro" id="IPR005653">
    <property type="entry name" value="OstA-like_N"/>
</dbReference>
<evidence type="ECO:0000256" key="1">
    <source>
        <dbReference type="ARBA" id="ARBA00023237"/>
    </source>
</evidence>
<dbReference type="EMBL" id="JANTYZ010000004">
    <property type="protein sequence ID" value="MCS3865252.1"/>
    <property type="molecule type" value="Genomic_DNA"/>
</dbReference>
<dbReference type="AlphaFoldDB" id="A0A9X2R6N1"/>